<feature type="region of interest" description="Disordered" evidence="1">
    <location>
        <begin position="273"/>
        <end position="370"/>
    </location>
</feature>
<dbReference type="OrthoDB" id="5191097at2"/>
<dbReference type="Gene3D" id="1.20.120.20">
    <property type="entry name" value="Apolipoprotein"/>
    <property type="match status" value="1"/>
</dbReference>
<feature type="compositionally biased region" description="Low complexity" evidence="1">
    <location>
        <begin position="339"/>
        <end position="351"/>
    </location>
</feature>
<feature type="compositionally biased region" description="Basic residues" evidence="1">
    <location>
        <begin position="222"/>
        <end position="239"/>
    </location>
</feature>
<keyword evidence="3" id="KW-1185">Reference proteome</keyword>
<dbReference type="AlphaFoldDB" id="A0A1I5FTW2"/>
<proteinExistence type="predicted"/>
<dbReference type="EMBL" id="FOWE01000005">
    <property type="protein sequence ID" value="SFO27238.1"/>
    <property type="molecule type" value="Genomic_DNA"/>
</dbReference>
<evidence type="ECO:0000313" key="2">
    <source>
        <dbReference type="EMBL" id="SFO27238.1"/>
    </source>
</evidence>
<feature type="region of interest" description="Disordered" evidence="1">
    <location>
        <begin position="217"/>
        <end position="242"/>
    </location>
</feature>
<name>A0A1I5FTW2_9ACTN</name>
<protein>
    <submittedName>
        <fullName evidence="2">Uncharacterized protein</fullName>
    </submittedName>
</protein>
<reference evidence="3" key="1">
    <citation type="submission" date="2016-10" db="EMBL/GenBank/DDBJ databases">
        <authorList>
            <person name="Varghese N."/>
            <person name="Submissions S."/>
        </authorList>
    </citation>
    <scope>NUCLEOTIDE SEQUENCE [LARGE SCALE GENOMIC DNA]</scope>
    <source>
        <strain evidence="3">DSM 43161</strain>
    </source>
</reference>
<feature type="compositionally biased region" description="Low complexity" evidence="1">
    <location>
        <begin position="359"/>
        <end position="370"/>
    </location>
</feature>
<gene>
    <name evidence="2" type="ORF">SAMN05660359_02415</name>
</gene>
<accession>A0A1I5FTW2</accession>
<organism evidence="2 3">
    <name type="scientific">Geodermatophilus obscurus</name>
    <dbReference type="NCBI Taxonomy" id="1861"/>
    <lineage>
        <taxon>Bacteria</taxon>
        <taxon>Bacillati</taxon>
        <taxon>Actinomycetota</taxon>
        <taxon>Actinomycetes</taxon>
        <taxon>Geodermatophilales</taxon>
        <taxon>Geodermatophilaceae</taxon>
        <taxon>Geodermatophilus</taxon>
    </lineage>
</organism>
<evidence type="ECO:0000256" key="1">
    <source>
        <dbReference type="SAM" id="MobiDB-lite"/>
    </source>
</evidence>
<dbReference type="SUPFAM" id="SSF58113">
    <property type="entry name" value="Apolipoprotein A-I"/>
    <property type="match status" value="1"/>
</dbReference>
<dbReference type="Proteomes" id="UP000183642">
    <property type="component" value="Unassembled WGS sequence"/>
</dbReference>
<sequence>MFRSQSRVPALGPESRGQVIGAELQEGLAHLGAAVTEARLAAVEQLAPRVDAAREVAGPVLDAARVAVAPRLAAAVAATAPVVASAREALAPRVEAARGATTPALELARERVDAAVEVLTPRVVAARESAGPAVTSALAAVGAAAVKAATDLAPHLEAAQEATRHALATEVAPRVAAARDTVGPALGSARDSLVAGVGTALGELEARRAELVGGTVTSVGTGKRKTKRKSSKTLAKVRRQVGTDTSSRRWPWVLVALAVGAATFAFLRRRKEDPWTPAPTGDGPVPSYREDPVPSSPSSDQSGKTVSDAMFVSGDSAPAESDMGIRDAQNVAGDDDAGATDPTQTAPEPFTSGGGGSTEGPTAGPAAGQA</sequence>
<dbReference type="RefSeq" id="WP_143108138.1">
    <property type="nucleotide sequence ID" value="NZ_FOWE01000005.1"/>
</dbReference>
<evidence type="ECO:0000313" key="3">
    <source>
        <dbReference type="Proteomes" id="UP000183642"/>
    </source>
</evidence>